<evidence type="ECO:0000313" key="3">
    <source>
        <dbReference type="EMBL" id="AEF84111.1"/>
    </source>
</evidence>
<dbReference type="AlphaFoldDB" id="F5YP65"/>
<reference evidence="4" key="1">
    <citation type="submission" date="2009-12" db="EMBL/GenBank/DDBJ databases">
        <title>Complete sequence of Treponema primitia strain ZAS-2.</title>
        <authorList>
            <person name="Tetu S.G."/>
            <person name="Matson E."/>
            <person name="Ren Q."/>
            <person name="Seshadri R."/>
            <person name="Elbourne L."/>
            <person name="Hassan K.A."/>
            <person name="Durkin A."/>
            <person name="Radune D."/>
            <person name="Mohamoud Y."/>
            <person name="Shay R."/>
            <person name="Jin S."/>
            <person name="Zhang X."/>
            <person name="Lucey K."/>
            <person name="Ballor N.R."/>
            <person name="Ottesen E."/>
            <person name="Rosenthal R."/>
            <person name="Allen A."/>
            <person name="Leadbetter J.R."/>
            <person name="Paulsen I.T."/>
        </authorList>
    </citation>
    <scope>NUCLEOTIDE SEQUENCE [LARGE SCALE GENOMIC DNA]</scope>
    <source>
        <strain evidence="4">ATCC BAA-887 / DSM 12427 / ZAS-2</strain>
    </source>
</reference>
<dbReference type="Gene3D" id="3.90.1150.10">
    <property type="entry name" value="Aspartate Aminotransferase, domain 1"/>
    <property type="match status" value="1"/>
</dbReference>
<dbReference type="HOGENOM" id="CLU_033332_2_0_12"/>
<dbReference type="STRING" id="545694.TREPR_2935"/>
<dbReference type="InterPro" id="IPR000653">
    <property type="entry name" value="DegT/StrS_aminotransferase"/>
</dbReference>
<dbReference type="InterPro" id="IPR015424">
    <property type="entry name" value="PyrdxlP-dep_Trfase"/>
</dbReference>
<keyword evidence="4" id="KW-1185">Reference proteome</keyword>
<accession>F5YP65</accession>
<dbReference type="Pfam" id="PF01041">
    <property type="entry name" value="DegT_DnrJ_EryC1"/>
    <property type="match status" value="2"/>
</dbReference>
<dbReference type="Proteomes" id="UP000009223">
    <property type="component" value="Chromosome"/>
</dbReference>
<evidence type="ECO:0000313" key="4">
    <source>
        <dbReference type="Proteomes" id="UP000009223"/>
    </source>
</evidence>
<protein>
    <submittedName>
        <fullName evidence="3">Aminotransferase, DegT/DnrJ/EryC1/StrS family</fullName>
    </submittedName>
</protein>
<name>F5YP65_TREPZ</name>
<dbReference type="RefSeq" id="WP_015707316.1">
    <property type="nucleotide sequence ID" value="NC_015578.1"/>
</dbReference>
<dbReference type="PANTHER" id="PTHR30244:SF34">
    <property type="entry name" value="DTDP-4-AMINO-4,6-DIDEOXYGALACTOSE TRANSAMINASE"/>
    <property type="match status" value="1"/>
</dbReference>
<dbReference type="SUPFAM" id="SSF53383">
    <property type="entry name" value="PLP-dependent transferases"/>
    <property type="match status" value="1"/>
</dbReference>
<dbReference type="InterPro" id="IPR015422">
    <property type="entry name" value="PyrdxlP-dep_Trfase_small"/>
</dbReference>
<organism evidence="3 4">
    <name type="scientific">Treponema primitia (strain ATCC BAA-887 / DSM 12427 / ZAS-2)</name>
    <dbReference type="NCBI Taxonomy" id="545694"/>
    <lineage>
        <taxon>Bacteria</taxon>
        <taxon>Pseudomonadati</taxon>
        <taxon>Spirochaetota</taxon>
        <taxon>Spirochaetia</taxon>
        <taxon>Spirochaetales</taxon>
        <taxon>Treponemataceae</taxon>
        <taxon>Treponema</taxon>
    </lineage>
</organism>
<comment type="similarity">
    <text evidence="1 2">Belongs to the DegT/DnrJ/EryC1 family.</text>
</comment>
<keyword evidence="2" id="KW-0663">Pyridoxal phosphate</keyword>
<dbReference type="InterPro" id="IPR015421">
    <property type="entry name" value="PyrdxlP-dep_Trfase_major"/>
</dbReference>
<dbReference type="Gene3D" id="3.40.640.10">
    <property type="entry name" value="Type I PLP-dependent aspartate aminotransferase-like (Major domain)"/>
    <property type="match status" value="1"/>
</dbReference>
<evidence type="ECO:0000256" key="1">
    <source>
        <dbReference type="ARBA" id="ARBA00037999"/>
    </source>
</evidence>
<proteinExistence type="inferred from homology"/>
<dbReference type="GO" id="GO:0000271">
    <property type="term" value="P:polysaccharide biosynthetic process"/>
    <property type="evidence" value="ECO:0007669"/>
    <property type="project" value="TreeGrafter"/>
</dbReference>
<dbReference type="KEGG" id="tpi:TREPR_2935"/>
<reference evidence="3 4" key="2">
    <citation type="journal article" date="2011" name="ISME J.">
        <title>RNA-seq reveals cooperative metabolic interactions between two termite-gut spirochete species in co-culture.</title>
        <authorList>
            <person name="Rosenthal A.Z."/>
            <person name="Matson E.G."/>
            <person name="Eldar A."/>
            <person name="Leadbetter J.R."/>
        </authorList>
    </citation>
    <scope>NUCLEOTIDE SEQUENCE [LARGE SCALE GENOMIC DNA]</scope>
    <source>
        <strain evidence="4">ATCC BAA-887 / DSM 12427 / ZAS-2</strain>
    </source>
</reference>
<keyword evidence="3" id="KW-0808">Transferase</keyword>
<dbReference type="GO" id="GO:0030170">
    <property type="term" value="F:pyridoxal phosphate binding"/>
    <property type="evidence" value="ECO:0007669"/>
    <property type="project" value="TreeGrafter"/>
</dbReference>
<evidence type="ECO:0000256" key="2">
    <source>
        <dbReference type="RuleBase" id="RU004508"/>
    </source>
</evidence>
<dbReference type="GO" id="GO:0008483">
    <property type="term" value="F:transaminase activity"/>
    <property type="evidence" value="ECO:0007669"/>
    <property type="project" value="UniProtKB-KW"/>
</dbReference>
<keyword evidence="3" id="KW-0032">Aminotransferase</keyword>
<sequence length="369" mass="40178">MKIEVYSPTIRRKEMDAVLTALVEDKIGPGEHTQHLVQIAKERLKFDYSLALRSPVIALSLALKSLNLEDGQGVIISALSPGYYKQVIEDLRLVPIYADVLPSSASIGPETIEAARSRQASARCVVVHHTLGFVPDMAAILDLGLPVIDDRSQSYGALSAERPVPASIVAAAESSAEAPAVQAVEPAPETPYSPGALTILGLEEKDLLTAGGGALLYAMNRREAGVLRNYAELLPEYGLPDMNAAMGVVQFREAGKNLEKRKEIAKIYAQASQRTRHKRFVQNDIYEYNNYVFPLILETGMKDVKAYAKKKDIAVESALEDTLMGAGLVPTEDCPESYSLSLRTALFPLYPRLSGAEIEKVSKLILTLP</sequence>
<dbReference type="eggNOG" id="COG0399">
    <property type="taxonomic scope" value="Bacteria"/>
</dbReference>
<dbReference type="EMBL" id="CP001843">
    <property type="protein sequence ID" value="AEF84111.1"/>
    <property type="molecule type" value="Genomic_DNA"/>
</dbReference>
<dbReference type="PANTHER" id="PTHR30244">
    <property type="entry name" value="TRANSAMINASE"/>
    <property type="match status" value="1"/>
</dbReference>
<gene>
    <name evidence="3" type="ordered locus">TREPR_2935</name>
</gene>